<dbReference type="GO" id="GO:0016020">
    <property type="term" value="C:membrane"/>
    <property type="evidence" value="ECO:0007669"/>
    <property type="project" value="InterPro"/>
</dbReference>
<dbReference type="PANTHER" id="PTHR35335:SF1">
    <property type="entry name" value="UPF0716 PROTEIN FXSA"/>
    <property type="match status" value="1"/>
</dbReference>
<feature type="transmembrane region" description="Helical" evidence="2">
    <location>
        <begin position="38"/>
        <end position="58"/>
    </location>
</feature>
<feature type="transmembrane region" description="Helical" evidence="2">
    <location>
        <begin position="79"/>
        <end position="98"/>
    </location>
</feature>
<keyword evidence="2" id="KW-0472">Membrane</keyword>
<keyword evidence="2" id="KW-1133">Transmembrane helix</keyword>
<dbReference type="Proteomes" id="UP000449906">
    <property type="component" value="Unassembled WGS sequence"/>
</dbReference>
<gene>
    <name evidence="3" type="ORF">F9L07_05775</name>
</gene>
<name>A0A7J5E0G4_NOCSI</name>
<dbReference type="InterPro" id="IPR007313">
    <property type="entry name" value="FxsA"/>
</dbReference>
<evidence type="ECO:0000313" key="3">
    <source>
        <dbReference type="EMBL" id="KAB2811404.1"/>
    </source>
</evidence>
<dbReference type="NCBIfam" id="NF008528">
    <property type="entry name" value="PRK11463.1-2"/>
    <property type="match status" value="1"/>
</dbReference>
<dbReference type="EMBL" id="WBVM01000001">
    <property type="protein sequence ID" value="KAB2811404.1"/>
    <property type="molecule type" value="Genomic_DNA"/>
</dbReference>
<evidence type="ECO:0000313" key="4">
    <source>
        <dbReference type="Proteomes" id="UP000449906"/>
    </source>
</evidence>
<dbReference type="Pfam" id="PF04186">
    <property type="entry name" value="FxsA"/>
    <property type="match status" value="1"/>
</dbReference>
<evidence type="ECO:0000256" key="2">
    <source>
        <dbReference type="SAM" id="Phobius"/>
    </source>
</evidence>
<comment type="caution">
    <text evidence="3">The sequence shown here is derived from an EMBL/GenBank/DDBJ whole genome shotgun (WGS) entry which is preliminary data.</text>
</comment>
<evidence type="ECO:0000256" key="1">
    <source>
        <dbReference type="SAM" id="MobiDB-lite"/>
    </source>
</evidence>
<keyword evidence="2" id="KW-0812">Transmembrane</keyword>
<feature type="region of interest" description="Disordered" evidence="1">
    <location>
        <begin position="135"/>
        <end position="171"/>
    </location>
</feature>
<protein>
    <submittedName>
        <fullName evidence="3">FxsA family protein</fullName>
    </submittedName>
</protein>
<dbReference type="PANTHER" id="PTHR35335">
    <property type="entry name" value="UPF0716 PROTEIN FXSA"/>
    <property type="match status" value="1"/>
</dbReference>
<reference evidence="3 4" key="1">
    <citation type="submission" date="2019-09" db="EMBL/GenBank/DDBJ databases">
        <title>Pimelobacter sp. isolated from Paulinella.</title>
        <authorList>
            <person name="Jeong S.E."/>
        </authorList>
    </citation>
    <scope>NUCLEOTIDE SEQUENCE [LARGE SCALE GENOMIC DNA]</scope>
    <source>
        <strain evidence="3 4">Pch-N</strain>
    </source>
</reference>
<dbReference type="RefSeq" id="WP_151578893.1">
    <property type="nucleotide sequence ID" value="NZ_WBVM01000001.1"/>
</dbReference>
<organism evidence="3 4">
    <name type="scientific">Nocardioides simplex</name>
    <name type="common">Arthrobacter simplex</name>
    <dbReference type="NCBI Taxonomy" id="2045"/>
    <lineage>
        <taxon>Bacteria</taxon>
        <taxon>Bacillati</taxon>
        <taxon>Actinomycetota</taxon>
        <taxon>Actinomycetes</taxon>
        <taxon>Propionibacteriales</taxon>
        <taxon>Nocardioidaceae</taxon>
        <taxon>Pimelobacter</taxon>
    </lineage>
</organism>
<proteinExistence type="predicted"/>
<dbReference type="AlphaFoldDB" id="A0A7J5E0G4"/>
<sequence>MTRRGRRTLALVLLGFGLVAALEVVVLAAVGRTIGPGWTVLLLILDVVLGIAVIRRAGRRAVDALRTRLETGQLPDREVGDRGLVVVAGVLLAVPGFVSDLLALLLIVPFTRPLFRGLVAGLAVRRVGRVGRVGAMGPMGPRGPRGGSGPGDATRPGPVVVRGEVIDESED</sequence>
<accession>A0A7J5E0G4</accession>